<keyword evidence="2" id="KW-0119">Carbohydrate metabolism</keyword>
<dbReference type="GO" id="GO:0005829">
    <property type="term" value="C:cytosol"/>
    <property type="evidence" value="ECO:0007669"/>
    <property type="project" value="TreeGrafter"/>
</dbReference>
<gene>
    <name evidence="4" type="ORF">FY528_18965</name>
</gene>
<protein>
    <submittedName>
        <fullName evidence="4">Lactonase family protein</fullName>
    </submittedName>
</protein>
<organism evidence="4 5">
    <name type="scientific">Hymenobacter lutimineralis</name>
    <dbReference type="NCBI Taxonomy" id="2606448"/>
    <lineage>
        <taxon>Bacteria</taxon>
        <taxon>Pseudomonadati</taxon>
        <taxon>Bacteroidota</taxon>
        <taxon>Cytophagia</taxon>
        <taxon>Cytophagales</taxon>
        <taxon>Hymenobacteraceae</taxon>
        <taxon>Hymenobacter</taxon>
    </lineage>
</organism>
<evidence type="ECO:0000313" key="5">
    <source>
        <dbReference type="Proteomes" id="UP000322791"/>
    </source>
</evidence>
<dbReference type="InterPro" id="IPR050282">
    <property type="entry name" value="Cycloisomerase_2"/>
</dbReference>
<dbReference type="EMBL" id="VTHL01000027">
    <property type="protein sequence ID" value="TYZ06218.1"/>
    <property type="molecule type" value="Genomic_DNA"/>
</dbReference>
<dbReference type="InterPro" id="IPR019405">
    <property type="entry name" value="Lactonase_7-beta_prop"/>
</dbReference>
<dbReference type="PANTHER" id="PTHR30344">
    <property type="entry name" value="6-PHOSPHOGLUCONOLACTONASE-RELATED"/>
    <property type="match status" value="1"/>
</dbReference>
<evidence type="ECO:0000256" key="3">
    <source>
        <dbReference type="SAM" id="SignalP"/>
    </source>
</evidence>
<dbReference type="InterPro" id="IPR015943">
    <property type="entry name" value="WD40/YVTN_repeat-like_dom_sf"/>
</dbReference>
<keyword evidence="2" id="KW-0313">Glucose metabolism</keyword>
<dbReference type="Proteomes" id="UP000322791">
    <property type="component" value="Unassembled WGS sequence"/>
</dbReference>
<dbReference type="Pfam" id="PF10282">
    <property type="entry name" value="Lactonase"/>
    <property type="match status" value="1"/>
</dbReference>
<feature type="chain" id="PRO_5022820623" evidence="3">
    <location>
        <begin position="33"/>
        <end position="398"/>
    </location>
</feature>
<dbReference type="RefSeq" id="WP_149072605.1">
    <property type="nucleotide sequence ID" value="NZ_VTHL01000027.1"/>
</dbReference>
<sequence>MSEFNSSRRYFLKLTGFSLAALPLALSGCAAALPGSRKAPSYLVYVGTYAAADADSLFLYRLNAETGALTRVGATKAGPNPTYLTLDPQQRLLYTANETEEYKGMKSGSVRAFAVDRKTGGLTLLNEQSSFGPGPCYVSLDHSRRLALVANYGGGSVCALPVQADGRLGAPSATRQHTGSGPHKNQNVPHAHCFLPDPANRFALAVDLGIDQVVAYPLAPGTGKFLNTPTTAFTTAPGAGPRHLVFHPNQRWAYLINELNSTVTALSYDAAQGKFSELHTLPTLPANFTAWNACADIHVSPNGRFLYASNRGHNSIVVYAIDQASGKLTWVQHADTQGRIPRNFALDPSGRVALVANQQTNNIVTYRIDEKTGQLAATGTSVEVSAPVCLQVVPDFLA</sequence>
<evidence type="ECO:0000313" key="4">
    <source>
        <dbReference type="EMBL" id="TYZ06218.1"/>
    </source>
</evidence>
<comment type="caution">
    <text evidence="4">The sequence shown here is derived from an EMBL/GenBank/DDBJ whole genome shotgun (WGS) entry which is preliminary data.</text>
</comment>
<dbReference type="AlphaFoldDB" id="A0A5D6UTG6"/>
<reference evidence="4 5" key="1">
    <citation type="submission" date="2019-08" db="EMBL/GenBank/DDBJ databases">
        <authorList>
            <person name="Seo M.-J."/>
        </authorList>
    </citation>
    <scope>NUCLEOTIDE SEQUENCE [LARGE SCALE GENOMIC DNA]</scope>
    <source>
        <strain evidence="4 5">KIGAM108</strain>
    </source>
</reference>
<dbReference type="PROSITE" id="PS51318">
    <property type="entry name" value="TAT"/>
    <property type="match status" value="1"/>
</dbReference>
<dbReference type="SUPFAM" id="SSF51004">
    <property type="entry name" value="C-terminal (heme d1) domain of cytochrome cd1-nitrite reductase"/>
    <property type="match status" value="1"/>
</dbReference>
<comment type="similarity">
    <text evidence="1">Belongs to the cycloisomerase 2 family.</text>
</comment>
<dbReference type="InterPro" id="IPR011048">
    <property type="entry name" value="Haem_d1_sf"/>
</dbReference>
<accession>A0A5D6UTG6</accession>
<dbReference type="GO" id="GO:0017057">
    <property type="term" value="F:6-phosphogluconolactonase activity"/>
    <property type="evidence" value="ECO:0007669"/>
    <property type="project" value="TreeGrafter"/>
</dbReference>
<feature type="signal peptide" evidence="3">
    <location>
        <begin position="1"/>
        <end position="32"/>
    </location>
</feature>
<keyword evidence="5" id="KW-1185">Reference proteome</keyword>
<proteinExistence type="inferred from homology"/>
<dbReference type="Gene3D" id="2.130.10.10">
    <property type="entry name" value="YVTN repeat-like/Quinoprotein amine dehydrogenase"/>
    <property type="match status" value="1"/>
</dbReference>
<name>A0A5D6UTG6_9BACT</name>
<dbReference type="FunFam" id="2.130.10.10:FF:000306">
    <property type="entry name" value="3-carboxymuconate cyclase"/>
    <property type="match status" value="1"/>
</dbReference>
<evidence type="ECO:0000256" key="2">
    <source>
        <dbReference type="ARBA" id="ARBA00022526"/>
    </source>
</evidence>
<keyword evidence="3" id="KW-0732">Signal</keyword>
<evidence type="ECO:0000256" key="1">
    <source>
        <dbReference type="ARBA" id="ARBA00005564"/>
    </source>
</evidence>
<dbReference type="GO" id="GO:0006006">
    <property type="term" value="P:glucose metabolic process"/>
    <property type="evidence" value="ECO:0007669"/>
    <property type="project" value="UniProtKB-KW"/>
</dbReference>
<dbReference type="InterPro" id="IPR006311">
    <property type="entry name" value="TAT_signal"/>
</dbReference>
<dbReference type="PANTHER" id="PTHR30344:SF1">
    <property type="entry name" value="6-PHOSPHOGLUCONOLACTONASE"/>
    <property type="match status" value="1"/>
</dbReference>